<dbReference type="CDD" id="cd00132">
    <property type="entry name" value="CRIB"/>
    <property type="match status" value="1"/>
</dbReference>
<dbReference type="Gene3D" id="3.90.810.10">
    <property type="entry name" value="CRIB domain"/>
    <property type="match status" value="1"/>
</dbReference>
<protein>
    <submittedName>
        <fullName evidence="8">Uncharacterized protein</fullName>
    </submittedName>
</protein>
<dbReference type="Pfam" id="PF00568">
    <property type="entry name" value="WH1"/>
    <property type="match status" value="1"/>
</dbReference>
<dbReference type="Gene3D" id="2.30.29.30">
    <property type="entry name" value="Pleckstrin-homology domain (PH domain)/Phosphotyrosine-binding domain (PTB)"/>
    <property type="match status" value="1"/>
</dbReference>
<dbReference type="CDD" id="cd01205">
    <property type="entry name" value="EVH1_WASP-like"/>
    <property type="match status" value="1"/>
</dbReference>
<dbReference type="GO" id="GO:0030479">
    <property type="term" value="C:actin cortical patch"/>
    <property type="evidence" value="ECO:0007669"/>
    <property type="project" value="UniProtKB-ARBA"/>
</dbReference>
<keyword evidence="3" id="KW-0597">Phosphoprotein</keyword>
<dbReference type="PROSITE" id="PS50229">
    <property type="entry name" value="WH1"/>
    <property type="match status" value="1"/>
</dbReference>
<reference evidence="8" key="1">
    <citation type="submission" date="2023-03" db="EMBL/GenBank/DDBJ databases">
        <title>Massive genome expansion in bonnet fungi (Mycena s.s.) driven by repeated elements and novel gene families across ecological guilds.</title>
        <authorList>
            <consortium name="Lawrence Berkeley National Laboratory"/>
            <person name="Harder C.B."/>
            <person name="Miyauchi S."/>
            <person name="Viragh M."/>
            <person name="Kuo A."/>
            <person name="Thoen E."/>
            <person name="Andreopoulos B."/>
            <person name="Lu D."/>
            <person name="Skrede I."/>
            <person name="Drula E."/>
            <person name="Henrissat B."/>
            <person name="Morin E."/>
            <person name="Kohler A."/>
            <person name="Barry K."/>
            <person name="LaButti K."/>
            <person name="Morin E."/>
            <person name="Salamov A."/>
            <person name="Lipzen A."/>
            <person name="Mereny Z."/>
            <person name="Hegedus B."/>
            <person name="Baldrian P."/>
            <person name="Stursova M."/>
            <person name="Weitz H."/>
            <person name="Taylor A."/>
            <person name="Grigoriev I.V."/>
            <person name="Nagy L.G."/>
            <person name="Martin F."/>
            <person name="Kauserud H."/>
        </authorList>
    </citation>
    <scope>NUCLEOTIDE SEQUENCE</scope>
    <source>
        <strain evidence="8">CBHHK173m</strain>
    </source>
</reference>
<sequence length="235" mass="26214">MPSQSTLSTEEKNKVKAAIPTSSNKILYAALARIYYAHPQPDEWSYAGLQGALAFIKDNTKGIHAFRLVDLTGTRGVIWEYELYDGLEYFPDRAFFHSFAADECMVGFVFADEREARTLWKKVIAKKDSKSSKPASEKKKKSSKGGKIDKSMISGPASGSFVHVAHMGYDEDQGFTSKGVDPSWTAFLGQLENSGIDKKIIAQEIDFIKDFVRKHPQQAPQKEPKKPKPPPPPSR</sequence>
<dbReference type="GO" id="GO:0008092">
    <property type="term" value="F:cytoskeletal protein binding"/>
    <property type="evidence" value="ECO:0007669"/>
    <property type="project" value="UniProtKB-ARBA"/>
</dbReference>
<feature type="region of interest" description="Disordered" evidence="5">
    <location>
        <begin position="130"/>
        <end position="153"/>
    </location>
</feature>
<evidence type="ECO:0000313" key="9">
    <source>
        <dbReference type="Proteomes" id="UP001222325"/>
    </source>
</evidence>
<dbReference type="EMBL" id="JARJCN010000040">
    <property type="protein sequence ID" value="KAJ7083738.1"/>
    <property type="molecule type" value="Genomic_DNA"/>
</dbReference>
<comment type="caution">
    <text evidence="8">The sequence shown here is derived from an EMBL/GenBank/DDBJ whole genome shotgun (WGS) entry which is preliminary data.</text>
</comment>
<dbReference type="AlphaFoldDB" id="A0AAD6XS96"/>
<dbReference type="InterPro" id="IPR033927">
    <property type="entry name" value="WASPfam_EVH1"/>
</dbReference>
<accession>A0AAD6XS96</accession>
<dbReference type="Pfam" id="PF00786">
    <property type="entry name" value="PBD"/>
    <property type="match status" value="1"/>
</dbReference>
<keyword evidence="2" id="KW-0963">Cytoplasm</keyword>
<dbReference type="InterPro" id="IPR000095">
    <property type="entry name" value="CRIB_dom"/>
</dbReference>
<feature type="region of interest" description="Disordered" evidence="5">
    <location>
        <begin position="211"/>
        <end position="235"/>
    </location>
</feature>
<evidence type="ECO:0000313" key="8">
    <source>
        <dbReference type="EMBL" id="KAJ7083738.1"/>
    </source>
</evidence>
<gene>
    <name evidence="8" type="ORF">B0H15DRAFT_753990</name>
</gene>
<dbReference type="GO" id="GO:0007015">
    <property type="term" value="P:actin filament organization"/>
    <property type="evidence" value="ECO:0007669"/>
    <property type="project" value="InterPro"/>
</dbReference>
<dbReference type="Proteomes" id="UP001222325">
    <property type="component" value="Unassembled WGS sequence"/>
</dbReference>
<dbReference type="PROSITE" id="PS50108">
    <property type="entry name" value="CRIB"/>
    <property type="match status" value="1"/>
</dbReference>
<dbReference type="InterPro" id="IPR011026">
    <property type="entry name" value="WAS_C"/>
</dbReference>
<dbReference type="FunFam" id="2.30.29.30:FF:000281">
    <property type="entry name" value="Actin associated protein"/>
    <property type="match status" value="1"/>
</dbReference>
<dbReference type="InterPro" id="IPR036936">
    <property type="entry name" value="CRIB_dom_sf"/>
</dbReference>
<evidence type="ECO:0000259" key="7">
    <source>
        <dbReference type="PROSITE" id="PS50229"/>
    </source>
</evidence>
<dbReference type="GO" id="GO:0071933">
    <property type="term" value="F:Arp2/3 complex binding"/>
    <property type="evidence" value="ECO:0007669"/>
    <property type="project" value="UniProtKB-ARBA"/>
</dbReference>
<name>A0AAD6XS96_9AGAR</name>
<dbReference type="InterPro" id="IPR011993">
    <property type="entry name" value="PH-like_dom_sf"/>
</dbReference>
<evidence type="ECO:0000256" key="5">
    <source>
        <dbReference type="SAM" id="MobiDB-lite"/>
    </source>
</evidence>
<feature type="domain" description="WH1" evidence="7">
    <location>
        <begin position="19"/>
        <end position="130"/>
    </location>
</feature>
<evidence type="ECO:0000256" key="4">
    <source>
        <dbReference type="ARBA" id="ARBA00023212"/>
    </source>
</evidence>
<evidence type="ECO:0000256" key="1">
    <source>
        <dbReference type="ARBA" id="ARBA00004245"/>
    </source>
</evidence>
<proteinExistence type="predicted"/>
<evidence type="ECO:0000259" key="6">
    <source>
        <dbReference type="PROSITE" id="PS50108"/>
    </source>
</evidence>
<dbReference type="SUPFAM" id="SSF47912">
    <property type="entry name" value="Wiscott-Aldrich syndrome protein, WASP, C-terminal domain"/>
    <property type="match status" value="1"/>
</dbReference>
<dbReference type="InterPro" id="IPR000697">
    <property type="entry name" value="WH1/EVH1_dom"/>
</dbReference>
<dbReference type="SMART" id="SM00461">
    <property type="entry name" value="WH1"/>
    <property type="match status" value="1"/>
</dbReference>
<keyword evidence="9" id="KW-1185">Reference proteome</keyword>
<keyword evidence="4" id="KW-0206">Cytoskeleton</keyword>
<feature type="domain" description="CRIB" evidence="6">
    <location>
        <begin position="153"/>
        <end position="168"/>
    </location>
</feature>
<dbReference type="SUPFAM" id="SSF50729">
    <property type="entry name" value="PH domain-like"/>
    <property type="match status" value="1"/>
</dbReference>
<feature type="non-terminal residue" evidence="8">
    <location>
        <position position="235"/>
    </location>
</feature>
<evidence type="ECO:0000256" key="2">
    <source>
        <dbReference type="ARBA" id="ARBA00022490"/>
    </source>
</evidence>
<organism evidence="8 9">
    <name type="scientific">Mycena belliarum</name>
    <dbReference type="NCBI Taxonomy" id="1033014"/>
    <lineage>
        <taxon>Eukaryota</taxon>
        <taxon>Fungi</taxon>
        <taxon>Dikarya</taxon>
        <taxon>Basidiomycota</taxon>
        <taxon>Agaricomycotina</taxon>
        <taxon>Agaricomycetes</taxon>
        <taxon>Agaricomycetidae</taxon>
        <taxon>Agaricales</taxon>
        <taxon>Marasmiineae</taxon>
        <taxon>Mycenaceae</taxon>
        <taxon>Mycena</taxon>
    </lineage>
</organism>
<evidence type="ECO:0000256" key="3">
    <source>
        <dbReference type="ARBA" id="ARBA00022553"/>
    </source>
</evidence>
<comment type="subcellular location">
    <subcellularLocation>
        <location evidence="1">Cytoplasm</location>
        <location evidence="1">Cytoskeleton</location>
    </subcellularLocation>
</comment>